<dbReference type="Proteomes" id="UP000280197">
    <property type="component" value="Chromosome"/>
</dbReference>
<evidence type="ECO:0000313" key="7">
    <source>
        <dbReference type="Proteomes" id="UP000280197"/>
    </source>
</evidence>
<keyword evidence="7" id="KW-1185">Reference proteome</keyword>
<gene>
    <name evidence="6" type="ORF">EJC51_44025</name>
</gene>
<protein>
    <recommendedName>
        <fullName evidence="8">MFS transporter</fullName>
    </recommendedName>
</protein>
<dbReference type="RefSeq" id="WP_126276242.1">
    <property type="nucleotide sequence ID" value="NZ_CP034463.1"/>
</dbReference>
<dbReference type="GO" id="GO:0022857">
    <property type="term" value="F:transmembrane transporter activity"/>
    <property type="evidence" value="ECO:0007669"/>
    <property type="project" value="TreeGrafter"/>
</dbReference>
<dbReference type="KEGG" id="saqu:EJC51_44025"/>
<organism evidence="6 7">
    <name type="scientific">Streptomyces aquilus</name>
    <dbReference type="NCBI Taxonomy" id="2548456"/>
    <lineage>
        <taxon>Bacteria</taxon>
        <taxon>Bacillati</taxon>
        <taxon>Actinomycetota</taxon>
        <taxon>Actinomycetes</taxon>
        <taxon>Kitasatosporales</taxon>
        <taxon>Streptomycetaceae</taxon>
        <taxon>Streptomyces</taxon>
    </lineage>
</organism>
<evidence type="ECO:0000313" key="6">
    <source>
        <dbReference type="EMBL" id="AZP22440.1"/>
    </source>
</evidence>
<proteinExistence type="predicted"/>
<dbReference type="PANTHER" id="PTHR23501:SF197">
    <property type="entry name" value="COMD"/>
    <property type="match status" value="1"/>
</dbReference>
<evidence type="ECO:0000256" key="4">
    <source>
        <dbReference type="ARBA" id="ARBA00023136"/>
    </source>
</evidence>
<comment type="subcellular location">
    <subcellularLocation>
        <location evidence="1">Membrane</location>
        <topology evidence="1">Multi-pass membrane protein</topology>
    </subcellularLocation>
</comment>
<keyword evidence="4 5" id="KW-0472">Membrane</keyword>
<dbReference type="InterPro" id="IPR036259">
    <property type="entry name" value="MFS_trans_sf"/>
</dbReference>
<dbReference type="EMBL" id="CP034463">
    <property type="protein sequence ID" value="AZP22440.1"/>
    <property type="molecule type" value="Genomic_DNA"/>
</dbReference>
<dbReference type="GO" id="GO:0005886">
    <property type="term" value="C:plasma membrane"/>
    <property type="evidence" value="ECO:0007669"/>
    <property type="project" value="TreeGrafter"/>
</dbReference>
<keyword evidence="2 5" id="KW-0812">Transmembrane</keyword>
<reference evidence="6 7" key="1">
    <citation type="submission" date="2018-12" db="EMBL/GenBank/DDBJ databases">
        <authorList>
            <person name="Li K."/>
        </authorList>
    </citation>
    <scope>NUCLEOTIDE SEQUENCE [LARGE SCALE GENOMIC DNA]</scope>
    <source>
        <strain evidence="7">CR22</strain>
    </source>
</reference>
<sequence length="155" mass="16015">MVLLGAGMGAAMQTMTTLAQSGAPRPDTGVATAAVNFFRTSGGTVGTAVFLSVVFSSAASHIHERISAASRNARFHDLAEQPGNARVITSLLGPGGHGELRDSSALARLDALLVRPFREGYADALHTAFLLGAVVMLAALVHALVRVPDRTLPDA</sequence>
<accession>A0A3Q9C773</accession>
<dbReference type="AlphaFoldDB" id="A0A3Q9C773"/>
<evidence type="ECO:0000256" key="3">
    <source>
        <dbReference type="ARBA" id="ARBA00022989"/>
    </source>
</evidence>
<dbReference type="SUPFAM" id="SSF103473">
    <property type="entry name" value="MFS general substrate transporter"/>
    <property type="match status" value="1"/>
</dbReference>
<evidence type="ECO:0000256" key="5">
    <source>
        <dbReference type="SAM" id="Phobius"/>
    </source>
</evidence>
<evidence type="ECO:0000256" key="2">
    <source>
        <dbReference type="ARBA" id="ARBA00022692"/>
    </source>
</evidence>
<dbReference type="PANTHER" id="PTHR23501">
    <property type="entry name" value="MAJOR FACILITATOR SUPERFAMILY"/>
    <property type="match status" value="1"/>
</dbReference>
<evidence type="ECO:0008006" key="8">
    <source>
        <dbReference type="Google" id="ProtNLM"/>
    </source>
</evidence>
<name>A0A3Q9C773_9ACTN</name>
<feature type="transmembrane region" description="Helical" evidence="5">
    <location>
        <begin position="124"/>
        <end position="145"/>
    </location>
</feature>
<keyword evidence="3 5" id="KW-1133">Transmembrane helix</keyword>
<evidence type="ECO:0000256" key="1">
    <source>
        <dbReference type="ARBA" id="ARBA00004141"/>
    </source>
</evidence>